<name>A0A4U5NYK3_STECR</name>
<proteinExistence type="predicted"/>
<sequence length="129" mass="14649">MSDPQERQMVDVRWLEWVVGVKSLEGVVRMAPQEMVMVTRWLGVVRMAPQEMLWLLSPFLTTTLAPLLRILSSVLRSNHISPQPNSELSQPPSTLKTLSIYLNTNPLYPTHLPPQLPRPTAPFLPLISE</sequence>
<dbReference type="EMBL" id="AZBU02000003">
    <property type="protein sequence ID" value="TKR88374.1"/>
    <property type="molecule type" value="Genomic_DNA"/>
</dbReference>
<organism evidence="1 2">
    <name type="scientific">Steinernema carpocapsae</name>
    <name type="common">Entomopathogenic nematode</name>
    <dbReference type="NCBI Taxonomy" id="34508"/>
    <lineage>
        <taxon>Eukaryota</taxon>
        <taxon>Metazoa</taxon>
        <taxon>Ecdysozoa</taxon>
        <taxon>Nematoda</taxon>
        <taxon>Chromadorea</taxon>
        <taxon>Rhabditida</taxon>
        <taxon>Tylenchina</taxon>
        <taxon>Panagrolaimomorpha</taxon>
        <taxon>Strongyloidoidea</taxon>
        <taxon>Steinernematidae</taxon>
        <taxon>Steinernema</taxon>
    </lineage>
</organism>
<evidence type="ECO:0000313" key="2">
    <source>
        <dbReference type="Proteomes" id="UP000298663"/>
    </source>
</evidence>
<reference evidence="1 2" key="2">
    <citation type="journal article" date="2019" name="G3 (Bethesda)">
        <title>Hybrid Assembly of the Genome of the Entomopathogenic Nematode Steinernema carpocapsae Identifies the X-Chromosome.</title>
        <authorList>
            <person name="Serra L."/>
            <person name="Macchietto M."/>
            <person name="Macias-Munoz A."/>
            <person name="McGill C.J."/>
            <person name="Rodriguez I.M."/>
            <person name="Rodriguez B."/>
            <person name="Murad R."/>
            <person name="Mortazavi A."/>
        </authorList>
    </citation>
    <scope>NUCLEOTIDE SEQUENCE [LARGE SCALE GENOMIC DNA]</scope>
    <source>
        <strain evidence="1 2">ALL</strain>
    </source>
</reference>
<protein>
    <submittedName>
        <fullName evidence="1">Uncharacterized protein</fullName>
    </submittedName>
</protein>
<gene>
    <name evidence="1" type="ORF">L596_012629</name>
</gene>
<dbReference type="Proteomes" id="UP000298663">
    <property type="component" value="Unassembled WGS sequence"/>
</dbReference>
<evidence type="ECO:0000313" key="1">
    <source>
        <dbReference type="EMBL" id="TKR88374.1"/>
    </source>
</evidence>
<keyword evidence="2" id="KW-1185">Reference proteome</keyword>
<reference evidence="1 2" key="1">
    <citation type="journal article" date="2015" name="Genome Biol.">
        <title>Comparative genomics of Steinernema reveals deeply conserved gene regulatory networks.</title>
        <authorList>
            <person name="Dillman A.R."/>
            <person name="Macchietto M."/>
            <person name="Porter C.F."/>
            <person name="Rogers A."/>
            <person name="Williams B."/>
            <person name="Antoshechkin I."/>
            <person name="Lee M.M."/>
            <person name="Goodwin Z."/>
            <person name="Lu X."/>
            <person name="Lewis E.E."/>
            <person name="Goodrich-Blair H."/>
            <person name="Stock S.P."/>
            <person name="Adams B.J."/>
            <person name="Sternberg P.W."/>
            <person name="Mortazavi A."/>
        </authorList>
    </citation>
    <scope>NUCLEOTIDE SEQUENCE [LARGE SCALE GENOMIC DNA]</scope>
    <source>
        <strain evidence="1 2">ALL</strain>
    </source>
</reference>
<dbReference type="AlphaFoldDB" id="A0A4U5NYK3"/>
<comment type="caution">
    <text evidence="1">The sequence shown here is derived from an EMBL/GenBank/DDBJ whole genome shotgun (WGS) entry which is preliminary data.</text>
</comment>
<accession>A0A4U5NYK3</accession>